<protein>
    <recommendedName>
        <fullName evidence="7">Trafficking protein particle complex subunit 8</fullName>
    </recommendedName>
</protein>
<dbReference type="Pfam" id="PF24544">
    <property type="entry name" value="Ig_TPPC8_2nd"/>
    <property type="match status" value="1"/>
</dbReference>
<dbReference type="Proteomes" id="UP001292094">
    <property type="component" value="Unassembled WGS sequence"/>
</dbReference>
<dbReference type="PANTHER" id="PTHR12975:SF6">
    <property type="entry name" value="TRAFFICKING PROTEIN PARTICLE COMPLEX SUBUNIT 8"/>
    <property type="match status" value="1"/>
</dbReference>
<proteinExistence type="predicted"/>
<sequence length="1428" mass="158277">MAQCKLTPHEYIQNAFAPQVAILCSEDADNLCLKNNLRFVELIQPFCRLNNEIRIADPSGNTVPIRNLRVVFEDMNRRPPQPTLGKKLLSEVVTNTPWDRPTIRTIGASGTRGALELELQPTTRWYEAWRDTFLHIQYPSDHEFTKHYLACVLVVASNSDSPLDQLNRLSQYLHQQLHQTPSRYPKWFSPNILKYYLLVHDVTVGDLTKSEQVLEQMSSMYGAGNCHMLQINSRPLDHSDIHLPDPWTQFLVQRASCDPSGGSSSETSSGTGTPREDVSGLPTRVTEGDTTDCCEPVHPLSPPPTTVPTMDEKNGAFDIMPGVEISSDVPVMVDRPTQPPGTPQHHGGCLTSSDVDRIRIFVHEFCVRSLIPHTERQIRHLNDVVTNRSRSKSLLSATRRWLVGNKSPGAATNSVIYSSEATELQTRRLADLCFMFGLYELAYSFYHTAKNDFKSDQAWLYFAGAQEMAALAAFMHNSADYPKRYLHNSLHTYLNVCKVYNFAIRATILSGEVLKHCGEYGEAAMTFIKLTSEESDLLSALMLEQAAHCFIHAQRPLPRKYAFHMTLAGHRYSKAGQRAHSLRSYKQAFQVYASRGWVLAEDHIHFTLGKQAQHLKQLSEGLTAYTQLVDQKLKHEAPSQQSPSQQITYVREFINTFHQYVQQDWEPSMGLPYLPLPMIDSQATRVLLGAAQDKPTSPEWTPASHVSLDSPPAINKRWFALEKELVTGASGTGLKTFRPNLQLLTSETPNTQSPVVPSNEPVTLEVLMTNPLAVSLDIADVKLVFTFMSEGEDGDDSSSAVYHSPHAGFTLPAGAQELVRLELLPKLVGKILIQGVQYKLSLTPDPSTGAASTSSATAPVVVEGQQGIKVQGPRLNSTTAEKCGAVYAKDNRLDISVLPPLSRLSVTFHGIPQIMSCGEMCSTEAIITNVGPCSVSKLCLAVSDPNHVYMETHSTLVPEKSVCVLSDSQSVDSRINSRVETLTLPDNELKPGESIRAKLWLHAPLAPGAFEVELLFYYDTSHQTGKNKYRLLRHHESIYVEKSLSLKVTSAVSQNLETSLTQDEKEDANYSYTSNLVLEALNISEVDSSCQSYKVVGLSSNSKKWAVVPHARLKVQELRVGESCHMCIKGVQHINKKKGNMVLSKYPFEGGQTPGECWWRFSLRTRVSLPDLLADPLPPNPTADHIPPPPTQAQLDTSYITEANTLDTVITIWWKSERGGQMTYGEHSVHLKSLGESVIVPSQMLVGTAEEEKPPIRIIPESPTQLLPSLIPPPAKQRNLVKVSAQFPGPTQHDFLSDKLCCLEFVLSLHNCTGCNLITFLNLSQDGLPASSGGGSSQMYSPQASTQLLYVGGTARKVSLPPWGNRQVPIRALITCPGSYSLGSFTLTAIRQDAGRDKTEQPTPQLCQIQTAVTVMQTTRERQTHDVR</sequence>
<dbReference type="Pfam" id="PF12739">
    <property type="entry name" value="TRAPPC-Trs85"/>
    <property type="match status" value="1"/>
</dbReference>
<feature type="domain" description="TPPC8 second Ig-like" evidence="3">
    <location>
        <begin position="917"/>
        <end position="1032"/>
    </location>
</feature>
<feature type="domain" description="TPPC8 C-terminal Ig-like" evidence="2">
    <location>
        <begin position="1280"/>
        <end position="1388"/>
    </location>
</feature>
<dbReference type="InterPro" id="IPR058538">
    <property type="entry name" value="Ig_TPPC8_2nd"/>
</dbReference>
<evidence type="ECO:0000256" key="1">
    <source>
        <dbReference type="SAM" id="MobiDB-lite"/>
    </source>
</evidence>
<evidence type="ECO:0000259" key="2">
    <source>
        <dbReference type="Pfam" id="PF24542"/>
    </source>
</evidence>
<gene>
    <name evidence="5" type="ORF">Pmani_019075</name>
</gene>
<dbReference type="Pfam" id="PF24542">
    <property type="entry name" value="Ig_TPPC8_C"/>
    <property type="match status" value="1"/>
</dbReference>
<dbReference type="InterPro" id="IPR011990">
    <property type="entry name" value="TPR-like_helical_dom_sf"/>
</dbReference>
<evidence type="ECO:0000313" key="6">
    <source>
        <dbReference type="Proteomes" id="UP001292094"/>
    </source>
</evidence>
<evidence type="ECO:0008006" key="7">
    <source>
        <dbReference type="Google" id="ProtNLM"/>
    </source>
</evidence>
<name>A0AAE1PJ37_9EUCA</name>
<comment type="caution">
    <text evidence="5">The sequence shown here is derived from an EMBL/GenBank/DDBJ whole genome shotgun (WGS) entry which is preliminary data.</text>
</comment>
<feature type="domain" description="TPPC8 first Ig-like" evidence="4">
    <location>
        <begin position="716"/>
        <end position="913"/>
    </location>
</feature>
<feature type="region of interest" description="Disordered" evidence="1">
    <location>
        <begin position="255"/>
        <end position="308"/>
    </location>
</feature>
<reference evidence="5" key="1">
    <citation type="submission" date="2023-11" db="EMBL/GenBank/DDBJ databases">
        <title>Genome assemblies of two species of porcelain crab, Petrolisthes cinctipes and Petrolisthes manimaculis (Anomura: Porcellanidae).</title>
        <authorList>
            <person name="Angst P."/>
        </authorList>
    </citation>
    <scope>NUCLEOTIDE SEQUENCE</scope>
    <source>
        <strain evidence="5">PB745_02</strain>
        <tissue evidence="5">Gill</tissue>
    </source>
</reference>
<dbReference type="Pfam" id="PF24545">
    <property type="entry name" value="Ig_TPPC8_1st"/>
    <property type="match status" value="1"/>
</dbReference>
<dbReference type="PANTHER" id="PTHR12975">
    <property type="entry name" value="TRANSPORT PROTEIN TRAPP"/>
    <property type="match status" value="1"/>
</dbReference>
<dbReference type="SUPFAM" id="SSF48452">
    <property type="entry name" value="TPR-like"/>
    <property type="match status" value="1"/>
</dbReference>
<dbReference type="InterPro" id="IPR024420">
    <property type="entry name" value="TRAPP_III_complex_Trs85"/>
</dbReference>
<evidence type="ECO:0000259" key="3">
    <source>
        <dbReference type="Pfam" id="PF24544"/>
    </source>
</evidence>
<dbReference type="GO" id="GO:1990072">
    <property type="term" value="C:TRAPPIII protein complex"/>
    <property type="evidence" value="ECO:0007669"/>
    <property type="project" value="TreeGrafter"/>
</dbReference>
<organism evidence="5 6">
    <name type="scientific">Petrolisthes manimaculis</name>
    <dbReference type="NCBI Taxonomy" id="1843537"/>
    <lineage>
        <taxon>Eukaryota</taxon>
        <taxon>Metazoa</taxon>
        <taxon>Ecdysozoa</taxon>
        <taxon>Arthropoda</taxon>
        <taxon>Crustacea</taxon>
        <taxon>Multicrustacea</taxon>
        <taxon>Malacostraca</taxon>
        <taxon>Eumalacostraca</taxon>
        <taxon>Eucarida</taxon>
        <taxon>Decapoda</taxon>
        <taxon>Pleocyemata</taxon>
        <taxon>Anomura</taxon>
        <taxon>Galatheoidea</taxon>
        <taxon>Porcellanidae</taxon>
        <taxon>Petrolisthes</taxon>
    </lineage>
</organism>
<evidence type="ECO:0000259" key="4">
    <source>
        <dbReference type="Pfam" id="PF24545"/>
    </source>
</evidence>
<dbReference type="InterPro" id="IPR057651">
    <property type="entry name" value="Ig_TPPC8_C"/>
</dbReference>
<dbReference type="InterPro" id="IPR058541">
    <property type="entry name" value="Ig_TPPC8_1st"/>
</dbReference>
<evidence type="ECO:0000313" key="5">
    <source>
        <dbReference type="EMBL" id="KAK4309286.1"/>
    </source>
</evidence>
<keyword evidence="6" id="KW-1185">Reference proteome</keyword>
<feature type="compositionally biased region" description="Low complexity" evidence="1">
    <location>
        <begin position="260"/>
        <end position="273"/>
    </location>
</feature>
<dbReference type="EMBL" id="JAWZYT010001771">
    <property type="protein sequence ID" value="KAK4309286.1"/>
    <property type="molecule type" value="Genomic_DNA"/>
</dbReference>
<accession>A0AAE1PJ37</accession>